<proteinExistence type="predicted"/>
<sequence>MLCAVSTGKSGSTWLERLRTAKGFTDNGASDLENFIQNPNSPNQERHDPCPDPDPISGPARNEDKQLFNIMSDVLHELFNYGDNCDDSIKIRKSGRKQANPRICAFSNNCSDENNNAAMESRRGDSSSGVDGKEELGIRENEGEEDGRDVNFSGFSRTEVTVIDTSYEMWKSEKLLYRKKNVWRVRDKKGKGEIMGGKKKRKVNVEEDGRERKKRKVDVNGEKCELLLNEVYHPRDKPEGREKALEEVGKVPKTKQADMKLENGNSSVVLIKSIPIGKKLGTSISKTSLKSKQIKP</sequence>
<accession>A0AAV6XMW2</accession>
<evidence type="ECO:0000256" key="1">
    <source>
        <dbReference type="SAM" id="MobiDB-lite"/>
    </source>
</evidence>
<dbReference type="PANTHER" id="PTHR37258">
    <property type="entry name" value="FANTOM PROTEIN"/>
    <property type="match status" value="1"/>
</dbReference>
<evidence type="ECO:0000313" key="3">
    <source>
        <dbReference type="Proteomes" id="UP000826271"/>
    </source>
</evidence>
<reference evidence="2" key="1">
    <citation type="submission" date="2019-10" db="EMBL/GenBank/DDBJ databases">
        <authorList>
            <person name="Zhang R."/>
            <person name="Pan Y."/>
            <person name="Wang J."/>
            <person name="Ma R."/>
            <person name="Yu S."/>
        </authorList>
    </citation>
    <scope>NUCLEOTIDE SEQUENCE</scope>
    <source>
        <strain evidence="2">LA-IB0</strain>
        <tissue evidence="2">Leaf</tissue>
    </source>
</reference>
<protein>
    <submittedName>
        <fullName evidence="2">Uncharacterized protein</fullName>
    </submittedName>
</protein>
<name>A0AAV6XMW2_9LAMI</name>
<organism evidence="2 3">
    <name type="scientific">Buddleja alternifolia</name>
    <dbReference type="NCBI Taxonomy" id="168488"/>
    <lineage>
        <taxon>Eukaryota</taxon>
        <taxon>Viridiplantae</taxon>
        <taxon>Streptophyta</taxon>
        <taxon>Embryophyta</taxon>
        <taxon>Tracheophyta</taxon>
        <taxon>Spermatophyta</taxon>
        <taxon>Magnoliopsida</taxon>
        <taxon>eudicotyledons</taxon>
        <taxon>Gunneridae</taxon>
        <taxon>Pentapetalae</taxon>
        <taxon>asterids</taxon>
        <taxon>lamiids</taxon>
        <taxon>Lamiales</taxon>
        <taxon>Scrophulariaceae</taxon>
        <taxon>Buddlejeae</taxon>
        <taxon>Buddleja</taxon>
    </lineage>
</organism>
<feature type="compositionally biased region" description="Basic and acidic residues" evidence="1">
    <location>
        <begin position="203"/>
        <end position="214"/>
    </location>
</feature>
<dbReference type="PANTHER" id="PTHR37258:SF1">
    <property type="entry name" value="FANTOM PROTEIN"/>
    <property type="match status" value="1"/>
</dbReference>
<feature type="compositionally biased region" description="Polar residues" evidence="1">
    <location>
        <begin position="107"/>
        <end position="118"/>
    </location>
</feature>
<feature type="compositionally biased region" description="Basic and acidic residues" evidence="1">
    <location>
        <begin position="120"/>
        <end position="141"/>
    </location>
</feature>
<gene>
    <name evidence="2" type="ORF">BUALT_Bualt06G0137500</name>
</gene>
<comment type="caution">
    <text evidence="2">The sequence shown here is derived from an EMBL/GenBank/DDBJ whole genome shotgun (WGS) entry which is preliminary data.</text>
</comment>
<evidence type="ECO:0000313" key="2">
    <source>
        <dbReference type="EMBL" id="KAG8381592.1"/>
    </source>
</evidence>
<feature type="region of interest" description="Disordered" evidence="1">
    <location>
        <begin position="26"/>
        <end position="62"/>
    </location>
</feature>
<keyword evidence="3" id="KW-1185">Reference proteome</keyword>
<dbReference type="Proteomes" id="UP000826271">
    <property type="component" value="Unassembled WGS sequence"/>
</dbReference>
<feature type="region of interest" description="Disordered" evidence="1">
    <location>
        <begin position="193"/>
        <end position="214"/>
    </location>
</feature>
<dbReference type="AlphaFoldDB" id="A0AAV6XMW2"/>
<dbReference type="EMBL" id="WHWC01000006">
    <property type="protein sequence ID" value="KAG8381592.1"/>
    <property type="molecule type" value="Genomic_DNA"/>
</dbReference>
<feature type="region of interest" description="Disordered" evidence="1">
    <location>
        <begin position="235"/>
        <end position="260"/>
    </location>
</feature>
<feature type="region of interest" description="Disordered" evidence="1">
    <location>
        <begin position="107"/>
        <end position="151"/>
    </location>
</feature>